<feature type="compositionally biased region" description="Basic and acidic residues" evidence="1">
    <location>
        <begin position="88"/>
        <end position="98"/>
    </location>
</feature>
<comment type="caution">
    <text evidence="2">The sequence shown here is derived from an EMBL/GenBank/DDBJ whole genome shotgun (WGS) entry which is preliminary data.</text>
</comment>
<name>A0A9D3MMZ5_ANGAN</name>
<gene>
    <name evidence="2" type="ORF">ANANG_G00053980</name>
</gene>
<evidence type="ECO:0000256" key="1">
    <source>
        <dbReference type="SAM" id="MobiDB-lite"/>
    </source>
</evidence>
<evidence type="ECO:0000313" key="2">
    <source>
        <dbReference type="EMBL" id="KAG5851660.1"/>
    </source>
</evidence>
<dbReference type="Proteomes" id="UP001044222">
    <property type="component" value="Unassembled WGS sequence"/>
</dbReference>
<feature type="region of interest" description="Disordered" evidence="1">
    <location>
        <begin position="1"/>
        <end position="32"/>
    </location>
</feature>
<sequence>MTLRKAVHLSGGERERHELPVQSASPCTRTRAHAQEDLRTLRVEEGVYFCASVWRSERGTPGETAVDAECLHQPEQRSLPPLLPPRSSQRDSGYRESRLPQIASVEPAEAEDTAGPRISASHQHK</sequence>
<organism evidence="2 3">
    <name type="scientific">Anguilla anguilla</name>
    <name type="common">European freshwater eel</name>
    <name type="synonym">Muraena anguilla</name>
    <dbReference type="NCBI Taxonomy" id="7936"/>
    <lineage>
        <taxon>Eukaryota</taxon>
        <taxon>Metazoa</taxon>
        <taxon>Chordata</taxon>
        <taxon>Craniata</taxon>
        <taxon>Vertebrata</taxon>
        <taxon>Euteleostomi</taxon>
        <taxon>Actinopterygii</taxon>
        <taxon>Neopterygii</taxon>
        <taxon>Teleostei</taxon>
        <taxon>Anguilliformes</taxon>
        <taxon>Anguillidae</taxon>
        <taxon>Anguilla</taxon>
    </lineage>
</organism>
<protein>
    <submittedName>
        <fullName evidence="2">Uncharacterized protein</fullName>
    </submittedName>
</protein>
<keyword evidence="3" id="KW-1185">Reference proteome</keyword>
<feature type="region of interest" description="Disordered" evidence="1">
    <location>
        <begin position="60"/>
        <end position="125"/>
    </location>
</feature>
<evidence type="ECO:0000313" key="3">
    <source>
        <dbReference type="Proteomes" id="UP001044222"/>
    </source>
</evidence>
<dbReference type="AlphaFoldDB" id="A0A9D3MMZ5"/>
<reference evidence="2" key="1">
    <citation type="submission" date="2021-01" db="EMBL/GenBank/DDBJ databases">
        <title>A chromosome-scale assembly of European eel, Anguilla anguilla.</title>
        <authorList>
            <person name="Henkel C."/>
            <person name="Jong-Raadsen S.A."/>
            <person name="Dufour S."/>
            <person name="Weltzien F.-A."/>
            <person name="Palstra A.P."/>
            <person name="Pelster B."/>
            <person name="Spaink H.P."/>
            <person name="Van Den Thillart G.E."/>
            <person name="Jansen H."/>
            <person name="Zahm M."/>
            <person name="Klopp C."/>
            <person name="Cedric C."/>
            <person name="Louis A."/>
            <person name="Berthelot C."/>
            <person name="Parey E."/>
            <person name="Roest Crollius H."/>
            <person name="Montfort J."/>
            <person name="Robinson-Rechavi M."/>
            <person name="Bucao C."/>
            <person name="Bouchez O."/>
            <person name="Gislard M."/>
            <person name="Lluch J."/>
            <person name="Milhes M."/>
            <person name="Lampietro C."/>
            <person name="Lopez Roques C."/>
            <person name="Donnadieu C."/>
            <person name="Braasch I."/>
            <person name="Desvignes T."/>
            <person name="Postlethwait J."/>
            <person name="Bobe J."/>
            <person name="Guiguen Y."/>
            <person name="Dirks R."/>
        </authorList>
    </citation>
    <scope>NUCLEOTIDE SEQUENCE</scope>
    <source>
        <strain evidence="2">Tag_6206</strain>
        <tissue evidence="2">Liver</tissue>
    </source>
</reference>
<dbReference type="EMBL" id="JAFIRN010000003">
    <property type="protein sequence ID" value="KAG5851660.1"/>
    <property type="molecule type" value="Genomic_DNA"/>
</dbReference>
<proteinExistence type="predicted"/>
<accession>A0A9D3MMZ5</accession>